<evidence type="ECO:0000313" key="1">
    <source>
        <dbReference type="EMBL" id="GAA1817513.1"/>
    </source>
</evidence>
<protein>
    <submittedName>
        <fullName evidence="1">Uncharacterized protein</fullName>
    </submittedName>
</protein>
<dbReference type="EMBL" id="BAAANJ010000015">
    <property type="protein sequence ID" value="GAA1817513.1"/>
    <property type="molecule type" value="Genomic_DNA"/>
</dbReference>
<organism evidence="1 2">
    <name type="scientific">Agromyces neolithicus</name>
    <dbReference type="NCBI Taxonomy" id="269420"/>
    <lineage>
        <taxon>Bacteria</taxon>
        <taxon>Bacillati</taxon>
        <taxon>Actinomycetota</taxon>
        <taxon>Actinomycetes</taxon>
        <taxon>Micrococcales</taxon>
        <taxon>Microbacteriaceae</taxon>
        <taxon>Agromyces</taxon>
    </lineage>
</organism>
<proteinExistence type="predicted"/>
<sequence>MALALFVRRVDFVDVEFGSRANESHGVAEGVSGERDVGRHFDYERLYECQVHRVPGVEAVERSW</sequence>
<name>A0ABN2MBM9_9MICO</name>
<evidence type="ECO:0000313" key="2">
    <source>
        <dbReference type="Proteomes" id="UP001500002"/>
    </source>
</evidence>
<dbReference type="Proteomes" id="UP001500002">
    <property type="component" value="Unassembled WGS sequence"/>
</dbReference>
<comment type="caution">
    <text evidence="1">The sequence shown here is derived from an EMBL/GenBank/DDBJ whole genome shotgun (WGS) entry which is preliminary data.</text>
</comment>
<accession>A0ABN2MBM9</accession>
<gene>
    <name evidence="1" type="ORF">GCM10009749_29370</name>
</gene>
<keyword evidence="2" id="KW-1185">Reference proteome</keyword>
<reference evidence="1 2" key="1">
    <citation type="journal article" date="2019" name="Int. J. Syst. Evol. Microbiol.">
        <title>The Global Catalogue of Microorganisms (GCM) 10K type strain sequencing project: providing services to taxonomists for standard genome sequencing and annotation.</title>
        <authorList>
            <consortium name="The Broad Institute Genomics Platform"/>
            <consortium name="The Broad Institute Genome Sequencing Center for Infectious Disease"/>
            <person name="Wu L."/>
            <person name="Ma J."/>
        </authorList>
    </citation>
    <scope>NUCLEOTIDE SEQUENCE [LARGE SCALE GENOMIC DNA]</scope>
    <source>
        <strain evidence="1 2">JCM 14322</strain>
    </source>
</reference>